<name>A0A0D0CLN5_9AGAR</name>
<dbReference type="Proteomes" id="UP000053593">
    <property type="component" value="Unassembled WGS sequence"/>
</dbReference>
<dbReference type="OrthoDB" id="5551751at2759"/>
<evidence type="ECO:0000256" key="1">
    <source>
        <dbReference type="ARBA" id="ARBA00022729"/>
    </source>
</evidence>
<keyword evidence="3" id="KW-1185">Reference proteome</keyword>
<evidence type="ECO:0000313" key="2">
    <source>
        <dbReference type="EMBL" id="KIK56048.1"/>
    </source>
</evidence>
<protein>
    <submittedName>
        <fullName evidence="2">Unplaced genomic scaffold GYMLUscaffold_53, whole genome shotgun sequence</fullName>
    </submittedName>
</protein>
<dbReference type="HOGENOM" id="CLU_2346920_0_0_1"/>
<evidence type="ECO:0000313" key="3">
    <source>
        <dbReference type="Proteomes" id="UP000053593"/>
    </source>
</evidence>
<organism evidence="2 3">
    <name type="scientific">Collybiopsis luxurians FD-317 M1</name>
    <dbReference type="NCBI Taxonomy" id="944289"/>
    <lineage>
        <taxon>Eukaryota</taxon>
        <taxon>Fungi</taxon>
        <taxon>Dikarya</taxon>
        <taxon>Basidiomycota</taxon>
        <taxon>Agaricomycotina</taxon>
        <taxon>Agaricomycetes</taxon>
        <taxon>Agaricomycetidae</taxon>
        <taxon>Agaricales</taxon>
        <taxon>Marasmiineae</taxon>
        <taxon>Omphalotaceae</taxon>
        <taxon>Collybiopsis</taxon>
        <taxon>Collybiopsis luxurians</taxon>
    </lineage>
</organism>
<gene>
    <name evidence="2" type="ORF">GYMLUDRAFT_174954</name>
</gene>
<dbReference type="PANTHER" id="PTHR28156">
    <property type="entry name" value="FAS1 DOMAIN-CONTAINING PROTEIN YDR262W"/>
    <property type="match status" value="1"/>
</dbReference>
<reference evidence="2 3" key="1">
    <citation type="submission" date="2014-04" db="EMBL/GenBank/DDBJ databases">
        <title>Evolutionary Origins and Diversification of the Mycorrhizal Mutualists.</title>
        <authorList>
            <consortium name="DOE Joint Genome Institute"/>
            <consortium name="Mycorrhizal Genomics Consortium"/>
            <person name="Kohler A."/>
            <person name="Kuo A."/>
            <person name="Nagy L.G."/>
            <person name="Floudas D."/>
            <person name="Copeland A."/>
            <person name="Barry K.W."/>
            <person name="Cichocki N."/>
            <person name="Veneault-Fourrey C."/>
            <person name="LaButti K."/>
            <person name="Lindquist E.A."/>
            <person name="Lipzen A."/>
            <person name="Lundell T."/>
            <person name="Morin E."/>
            <person name="Murat C."/>
            <person name="Riley R."/>
            <person name="Ohm R."/>
            <person name="Sun H."/>
            <person name="Tunlid A."/>
            <person name="Henrissat B."/>
            <person name="Grigoriev I.V."/>
            <person name="Hibbett D.S."/>
            <person name="Martin F."/>
        </authorList>
    </citation>
    <scope>NUCLEOTIDE SEQUENCE [LARGE SCALE GENOMIC DNA]</scope>
    <source>
        <strain evidence="2 3">FD-317 M1</strain>
    </source>
</reference>
<proteinExistence type="predicted"/>
<dbReference type="EMBL" id="KN834801">
    <property type="protein sequence ID" value="KIK56048.1"/>
    <property type="molecule type" value="Genomic_DNA"/>
</dbReference>
<dbReference type="InterPro" id="IPR040200">
    <property type="entry name" value="Mug57-like"/>
</dbReference>
<keyword evidence="1" id="KW-0732">Signal</keyword>
<dbReference type="PANTHER" id="PTHR28156:SF1">
    <property type="entry name" value="FAS1 DOMAIN-CONTAINING PROTEIN YDR262W"/>
    <property type="match status" value="1"/>
</dbReference>
<dbReference type="AlphaFoldDB" id="A0A0D0CLN5"/>
<sequence length="97" mass="10989">MNGLPTLVDLLTIQSSSSIFYSYARELALLVCHLCHEQRGVMLLVPTNKAVMALERKPHQSPLSNDSQDIEVSEQEYNCQSKENVQRWVSSCLQCFS</sequence>
<accession>A0A0D0CLN5</accession>